<dbReference type="RefSeq" id="WP_279927579.1">
    <property type="nucleotide sequence ID" value="NZ_JARWBG010000009.1"/>
</dbReference>
<dbReference type="PANTHER" id="PTHR43133">
    <property type="entry name" value="RNA POLYMERASE ECF-TYPE SIGMA FACTO"/>
    <property type="match status" value="1"/>
</dbReference>
<dbReference type="Proteomes" id="UP001223144">
    <property type="component" value="Unassembled WGS sequence"/>
</dbReference>
<keyword evidence="5" id="KW-0804">Transcription</keyword>
<organism evidence="8 9">
    <name type="scientific">Streptomyces chengmaiensis</name>
    <dbReference type="NCBI Taxonomy" id="3040919"/>
    <lineage>
        <taxon>Bacteria</taxon>
        <taxon>Bacillati</taxon>
        <taxon>Actinomycetota</taxon>
        <taxon>Actinomycetes</taxon>
        <taxon>Kitasatosporales</taxon>
        <taxon>Streptomycetaceae</taxon>
        <taxon>Streptomyces</taxon>
    </lineage>
</organism>
<dbReference type="Gene3D" id="1.10.1740.10">
    <property type="match status" value="1"/>
</dbReference>
<sequence length="570" mass="61147">METAPDIAIEELYRLHRPAVLSYARSCCRDAHTAEDLVSEAFARTLQAVRSGRGPEAAWRPYLLAVVRRVAAEWAATDRRTQLSADFGQWLDHLPGIAGEESAEERILRLEDSSLVLRAFRSLPERWQTALWHTVVEEESASTVGALLGLGPSGVGSLAARAREGLREAYLAAHAERASASEECRRYSSLLGAAVRRAGRRPNRDLDRHLEHCAPCRGALSELIELNERLDAKLPAGVLLFGSSGYIAARAAETGAGAAGAASALGRPGDSVLPDGVARAWQTRATGSPAQLGAVAGGIVAVIGVTVFLLPSPFDDGRNAAGPWKAAVEAPRTFSPYPPPVRLDAAEPKDSPSPRPLSRTPSPTSAPSPATPPPAPRTTESKVPGTIIWSGPLRSLGVGTQCVEPAAASVVQRACDGGEEQLWQAVSFHGAKNHRLLRNAATGQCVDYTAGVRKIVNNAAFFPVRMAPCRENGEGQKFSLDAALAEGEISYLLRTERDVSKPWFNMQLGMFNWCPTCPGYDPELKQAEPLTLTHNYYHAPRLRYLLDGMKIRPDQPVYVLAGPSASESAG</sequence>
<evidence type="ECO:0000256" key="5">
    <source>
        <dbReference type="ARBA" id="ARBA00023163"/>
    </source>
</evidence>
<dbReference type="Gene3D" id="1.10.10.10">
    <property type="entry name" value="Winged helix-like DNA-binding domain superfamily/Winged helix DNA-binding domain"/>
    <property type="match status" value="1"/>
</dbReference>
<evidence type="ECO:0000256" key="2">
    <source>
        <dbReference type="ARBA" id="ARBA00023015"/>
    </source>
</evidence>
<dbReference type="PROSITE" id="PS50231">
    <property type="entry name" value="RICIN_B_LECTIN"/>
    <property type="match status" value="1"/>
</dbReference>
<keyword evidence="9" id="KW-1185">Reference proteome</keyword>
<dbReference type="InterPro" id="IPR013324">
    <property type="entry name" value="RNA_pol_sigma_r3/r4-like"/>
</dbReference>
<comment type="caution">
    <text evidence="8">The sequence shown here is derived from an EMBL/GenBank/DDBJ whole genome shotgun (WGS) entry which is preliminary data.</text>
</comment>
<feature type="region of interest" description="Disordered" evidence="6">
    <location>
        <begin position="330"/>
        <end position="384"/>
    </location>
</feature>
<dbReference type="InterPro" id="IPR039425">
    <property type="entry name" value="RNA_pol_sigma-70-like"/>
</dbReference>
<evidence type="ECO:0000259" key="7">
    <source>
        <dbReference type="Pfam" id="PF04542"/>
    </source>
</evidence>
<evidence type="ECO:0000256" key="1">
    <source>
        <dbReference type="ARBA" id="ARBA00010641"/>
    </source>
</evidence>
<feature type="compositionally biased region" description="Pro residues" evidence="6">
    <location>
        <begin position="364"/>
        <end position="376"/>
    </location>
</feature>
<dbReference type="SUPFAM" id="SSF50370">
    <property type="entry name" value="Ricin B-like lectins"/>
    <property type="match status" value="1"/>
</dbReference>
<accession>A0ABT6HKI9</accession>
<evidence type="ECO:0000256" key="6">
    <source>
        <dbReference type="SAM" id="MobiDB-lite"/>
    </source>
</evidence>
<dbReference type="CDD" id="cd00161">
    <property type="entry name" value="beta-trefoil_Ricin-like"/>
    <property type="match status" value="1"/>
</dbReference>
<keyword evidence="4" id="KW-0238">DNA-binding</keyword>
<reference evidence="8 9" key="1">
    <citation type="submission" date="2023-04" db="EMBL/GenBank/DDBJ databases">
        <title>Streptomyces chengmaiensis sp. nov. isolated from the stem of mangrove plant in Hainan.</title>
        <authorList>
            <person name="Huang X."/>
            <person name="Zhou S."/>
            <person name="Chu X."/>
            <person name="Xie Y."/>
            <person name="Lin Y."/>
        </authorList>
    </citation>
    <scope>NUCLEOTIDE SEQUENCE [LARGE SCALE GENOMIC DNA]</scope>
    <source>
        <strain evidence="8 9">HNM0663</strain>
    </source>
</reference>
<comment type="similarity">
    <text evidence="1">Belongs to the sigma-70 factor family. ECF subfamily.</text>
</comment>
<dbReference type="EMBL" id="JARWBG010000009">
    <property type="protein sequence ID" value="MDH2389250.1"/>
    <property type="molecule type" value="Genomic_DNA"/>
</dbReference>
<gene>
    <name evidence="8" type="ORF">QCN29_10700</name>
</gene>
<evidence type="ECO:0000256" key="3">
    <source>
        <dbReference type="ARBA" id="ARBA00023082"/>
    </source>
</evidence>
<dbReference type="InterPro" id="IPR035992">
    <property type="entry name" value="Ricin_B-like_lectins"/>
</dbReference>
<dbReference type="InterPro" id="IPR014284">
    <property type="entry name" value="RNA_pol_sigma-70_dom"/>
</dbReference>
<dbReference type="Gene3D" id="2.80.10.50">
    <property type="match status" value="1"/>
</dbReference>
<evidence type="ECO:0000313" key="8">
    <source>
        <dbReference type="EMBL" id="MDH2389250.1"/>
    </source>
</evidence>
<dbReference type="PANTHER" id="PTHR43133:SF8">
    <property type="entry name" value="RNA POLYMERASE SIGMA FACTOR HI_1459-RELATED"/>
    <property type="match status" value="1"/>
</dbReference>
<dbReference type="Pfam" id="PF04542">
    <property type="entry name" value="Sigma70_r2"/>
    <property type="match status" value="1"/>
</dbReference>
<evidence type="ECO:0000313" key="9">
    <source>
        <dbReference type="Proteomes" id="UP001223144"/>
    </source>
</evidence>
<dbReference type="InterPro" id="IPR036388">
    <property type="entry name" value="WH-like_DNA-bd_sf"/>
</dbReference>
<feature type="domain" description="RNA polymerase sigma-70 region 2" evidence="7">
    <location>
        <begin position="12"/>
        <end position="80"/>
    </location>
</feature>
<protein>
    <submittedName>
        <fullName evidence="8">Sigma-70 family RNA polymerase sigma factor</fullName>
    </submittedName>
</protein>
<keyword evidence="2" id="KW-0805">Transcription regulation</keyword>
<keyword evidence="3" id="KW-0731">Sigma factor</keyword>
<dbReference type="SUPFAM" id="SSF88659">
    <property type="entry name" value="Sigma3 and sigma4 domains of RNA polymerase sigma factors"/>
    <property type="match status" value="1"/>
</dbReference>
<name>A0ABT6HKI9_9ACTN</name>
<dbReference type="NCBIfam" id="TIGR02937">
    <property type="entry name" value="sigma70-ECF"/>
    <property type="match status" value="1"/>
</dbReference>
<dbReference type="InterPro" id="IPR013325">
    <property type="entry name" value="RNA_pol_sigma_r2"/>
</dbReference>
<proteinExistence type="inferred from homology"/>
<dbReference type="SUPFAM" id="SSF88946">
    <property type="entry name" value="Sigma2 domain of RNA polymerase sigma factors"/>
    <property type="match status" value="1"/>
</dbReference>
<dbReference type="InterPro" id="IPR007627">
    <property type="entry name" value="RNA_pol_sigma70_r2"/>
</dbReference>
<evidence type="ECO:0000256" key="4">
    <source>
        <dbReference type="ARBA" id="ARBA00023125"/>
    </source>
</evidence>